<proteinExistence type="predicted"/>
<feature type="transmembrane region" description="Helical" evidence="1">
    <location>
        <begin position="20"/>
        <end position="41"/>
    </location>
</feature>
<keyword evidence="1" id="KW-0812">Transmembrane</keyword>
<keyword evidence="1" id="KW-0472">Membrane</keyword>
<evidence type="ECO:0000313" key="3">
    <source>
        <dbReference type="Proteomes" id="UP000199031"/>
    </source>
</evidence>
<dbReference type="EMBL" id="FOXQ01000005">
    <property type="protein sequence ID" value="SFQ11572.1"/>
    <property type="molecule type" value="Genomic_DNA"/>
</dbReference>
<dbReference type="AlphaFoldDB" id="A0A1I5VVR0"/>
<organism evidence="2 3">
    <name type="scientific">Parafilimonas terrae</name>
    <dbReference type="NCBI Taxonomy" id="1465490"/>
    <lineage>
        <taxon>Bacteria</taxon>
        <taxon>Pseudomonadati</taxon>
        <taxon>Bacteroidota</taxon>
        <taxon>Chitinophagia</taxon>
        <taxon>Chitinophagales</taxon>
        <taxon>Chitinophagaceae</taxon>
        <taxon>Parafilimonas</taxon>
    </lineage>
</organism>
<sequence length="51" mass="5909">MLPIKVALRSMLSLPVLREADLHFTITLGIIAYIGIIWIVLKTFQYNKTRH</sequence>
<dbReference type="Proteomes" id="UP000199031">
    <property type="component" value="Unassembled WGS sequence"/>
</dbReference>
<evidence type="ECO:0000313" key="2">
    <source>
        <dbReference type="EMBL" id="SFQ11572.1"/>
    </source>
</evidence>
<keyword evidence="1" id="KW-1133">Transmembrane helix</keyword>
<evidence type="ECO:0000256" key="1">
    <source>
        <dbReference type="SAM" id="Phobius"/>
    </source>
</evidence>
<name>A0A1I5VVR0_9BACT</name>
<accession>A0A1I5VVR0</accession>
<reference evidence="2 3" key="1">
    <citation type="submission" date="2016-10" db="EMBL/GenBank/DDBJ databases">
        <authorList>
            <person name="de Groot N.N."/>
        </authorList>
    </citation>
    <scope>NUCLEOTIDE SEQUENCE [LARGE SCALE GENOMIC DNA]</scope>
    <source>
        <strain evidence="2 3">DSM 28286</strain>
    </source>
</reference>
<dbReference type="STRING" id="1465490.SAMN05444277_105215"/>
<gene>
    <name evidence="2" type="ORF">SAMN05444277_105215</name>
</gene>
<dbReference type="RefSeq" id="WP_177191877.1">
    <property type="nucleotide sequence ID" value="NZ_FOXQ01000005.1"/>
</dbReference>
<keyword evidence="3" id="KW-1185">Reference proteome</keyword>
<protein>
    <submittedName>
        <fullName evidence="2">Uncharacterized protein</fullName>
    </submittedName>
</protein>